<dbReference type="GO" id="GO:0004177">
    <property type="term" value="F:aminopeptidase activity"/>
    <property type="evidence" value="ECO:0007669"/>
    <property type="project" value="UniProtKB-KW"/>
</dbReference>
<dbReference type="GO" id="GO:0046872">
    <property type="term" value="F:metal ion binding"/>
    <property type="evidence" value="ECO:0007669"/>
    <property type="project" value="UniProtKB-KW"/>
</dbReference>
<dbReference type="PANTHER" id="PTHR12147:SF56">
    <property type="entry name" value="AMINOPEPTIDASE YDR415C-RELATED"/>
    <property type="match status" value="1"/>
</dbReference>
<sequence>MLSTFVLPLFLASASLVAAVPPQVRPYFGQGANDELRLIKTSELDPGTWVTEEQKITDYVAKDIHFIDITDIKNETTLARLSTPQEVSTLESRAITYPSAISHQTQANPLIAQLTTTGPKTWMTALTTFYNRYYRSTTGTQAGTYLLALAKNLTASNPAIVVSTFTHSFNQPSIIVKIPGTSPNLVIVGAHYDSTGGSSTARGPGADDNASGTCTLLEALRILSLSRFAPKNTLEFHFYAGEEGGLLGSAAVFANYASAGKNVLAMVAQDMTGYSPSGKVSVYTDYADAGLTGFVRKVVVGYAGGAYTTDKCGYGCSDHASAFSNGFPASYVCDEVIKTSSPYIHSPQDALSTIDFTAVLRHSKFTVGFLVEASYL</sequence>
<evidence type="ECO:0000256" key="4">
    <source>
        <dbReference type="ARBA" id="ARBA00022670"/>
    </source>
</evidence>
<dbReference type="Proteomes" id="UP000016922">
    <property type="component" value="Unassembled WGS sequence"/>
</dbReference>
<evidence type="ECO:0000313" key="14">
    <source>
        <dbReference type="Proteomes" id="UP000016922"/>
    </source>
</evidence>
<dbReference type="OrthoDB" id="2214at2759"/>
<dbReference type="InterPro" id="IPR007484">
    <property type="entry name" value="Peptidase_M28"/>
</dbReference>
<protein>
    <recommendedName>
        <fullName evidence="11">Peptide hydrolase</fullName>
        <ecNumber evidence="11">3.4.-.-</ecNumber>
    </recommendedName>
</protein>
<accession>S3DUT5</accession>
<keyword evidence="8 11" id="KW-0862">Zinc</keyword>
<proteinExistence type="inferred from homology"/>
<evidence type="ECO:0000256" key="11">
    <source>
        <dbReference type="RuleBase" id="RU361240"/>
    </source>
</evidence>
<keyword evidence="9" id="KW-1015">Disulfide bond</keyword>
<dbReference type="PANTHER" id="PTHR12147">
    <property type="entry name" value="METALLOPEPTIDASE M28 FAMILY MEMBER"/>
    <property type="match status" value="1"/>
</dbReference>
<evidence type="ECO:0000256" key="8">
    <source>
        <dbReference type="ARBA" id="ARBA00022833"/>
    </source>
</evidence>
<feature type="chain" id="PRO_5005146317" description="Peptide hydrolase" evidence="11">
    <location>
        <begin position="20"/>
        <end position="376"/>
    </location>
</feature>
<dbReference type="AlphaFoldDB" id="S3DUT5"/>
<keyword evidence="3" id="KW-0031">Aminopeptidase</keyword>
<evidence type="ECO:0000256" key="5">
    <source>
        <dbReference type="ARBA" id="ARBA00022723"/>
    </source>
</evidence>
<dbReference type="SUPFAM" id="SSF53187">
    <property type="entry name" value="Zn-dependent exopeptidases"/>
    <property type="match status" value="1"/>
</dbReference>
<dbReference type="OMA" id="FTHSWNQ"/>
<keyword evidence="6 11" id="KW-0732">Signal</keyword>
<keyword evidence="5 11" id="KW-0479">Metal-binding</keyword>
<name>S3DUT5_GLAL2</name>
<dbReference type="EMBL" id="KE145353">
    <property type="protein sequence ID" value="EPE35711.1"/>
    <property type="molecule type" value="Genomic_DNA"/>
</dbReference>
<evidence type="ECO:0000256" key="6">
    <source>
        <dbReference type="ARBA" id="ARBA00022729"/>
    </source>
</evidence>
<dbReference type="Pfam" id="PF04389">
    <property type="entry name" value="Peptidase_M28"/>
    <property type="match status" value="1"/>
</dbReference>
<evidence type="ECO:0000256" key="2">
    <source>
        <dbReference type="ARBA" id="ARBA00011245"/>
    </source>
</evidence>
<evidence type="ECO:0000256" key="3">
    <source>
        <dbReference type="ARBA" id="ARBA00022438"/>
    </source>
</evidence>
<dbReference type="GO" id="GO:0008235">
    <property type="term" value="F:metalloexopeptidase activity"/>
    <property type="evidence" value="ECO:0007669"/>
    <property type="project" value="InterPro"/>
</dbReference>
<dbReference type="GeneID" id="19464103"/>
<dbReference type="EC" id="3.4.-.-" evidence="11"/>
<dbReference type="HOGENOM" id="CLU_025866_0_0_1"/>
<dbReference type="GO" id="GO:0006508">
    <property type="term" value="P:proteolysis"/>
    <property type="evidence" value="ECO:0007669"/>
    <property type="project" value="UniProtKB-KW"/>
</dbReference>
<organism evidence="13 14">
    <name type="scientific">Glarea lozoyensis (strain ATCC 20868 / MF5171)</name>
    <dbReference type="NCBI Taxonomy" id="1116229"/>
    <lineage>
        <taxon>Eukaryota</taxon>
        <taxon>Fungi</taxon>
        <taxon>Dikarya</taxon>
        <taxon>Ascomycota</taxon>
        <taxon>Pezizomycotina</taxon>
        <taxon>Leotiomycetes</taxon>
        <taxon>Helotiales</taxon>
        <taxon>Helotiaceae</taxon>
        <taxon>Glarea</taxon>
    </lineage>
</organism>
<feature type="domain" description="Peptidase M28" evidence="12">
    <location>
        <begin position="174"/>
        <end position="364"/>
    </location>
</feature>
<dbReference type="InterPro" id="IPR045175">
    <property type="entry name" value="M28_fam"/>
</dbReference>
<reference evidence="13 14" key="1">
    <citation type="journal article" date="2013" name="BMC Genomics">
        <title>Genomics-driven discovery of the pneumocandin biosynthetic gene cluster in the fungus Glarea lozoyensis.</title>
        <authorList>
            <person name="Chen L."/>
            <person name="Yue Q."/>
            <person name="Zhang X."/>
            <person name="Xiang M."/>
            <person name="Wang C."/>
            <person name="Li S."/>
            <person name="Che Y."/>
            <person name="Ortiz-Lopez F.J."/>
            <person name="Bills G.F."/>
            <person name="Liu X."/>
            <person name="An Z."/>
        </authorList>
    </citation>
    <scope>NUCLEOTIDE SEQUENCE [LARGE SCALE GENOMIC DNA]</scope>
    <source>
        <strain evidence="14">ATCC 20868 / MF5171</strain>
    </source>
</reference>
<evidence type="ECO:0000256" key="10">
    <source>
        <dbReference type="ARBA" id="ARBA00043962"/>
    </source>
</evidence>
<gene>
    <name evidence="13" type="ORF">GLAREA_05048</name>
</gene>
<dbReference type="eggNOG" id="KOG2195">
    <property type="taxonomic scope" value="Eukaryota"/>
</dbReference>
<evidence type="ECO:0000259" key="12">
    <source>
        <dbReference type="Pfam" id="PF04389"/>
    </source>
</evidence>
<comment type="subunit">
    <text evidence="2">Monomer.</text>
</comment>
<evidence type="ECO:0000256" key="9">
    <source>
        <dbReference type="ARBA" id="ARBA00023157"/>
    </source>
</evidence>
<dbReference type="Gene3D" id="3.40.630.10">
    <property type="entry name" value="Zn peptidases"/>
    <property type="match status" value="1"/>
</dbReference>
<comment type="similarity">
    <text evidence="10">Belongs to the peptidase M28 family. M28E subfamily.</text>
</comment>
<evidence type="ECO:0000256" key="7">
    <source>
        <dbReference type="ARBA" id="ARBA00022801"/>
    </source>
</evidence>
<keyword evidence="4 11" id="KW-0645">Protease</keyword>
<evidence type="ECO:0000313" key="13">
    <source>
        <dbReference type="EMBL" id="EPE35711.1"/>
    </source>
</evidence>
<comment type="cofactor">
    <cofactor evidence="1">
        <name>Zn(2+)</name>
        <dbReference type="ChEBI" id="CHEBI:29105"/>
    </cofactor>
</comment>
<feature type="signal peptide" evidence="11">
    <location>
        <begin position="1"/>
        <end position="19"/>
    </location>
</feature>
<keyword evidence="7 11" id="KW-0378">Hydrolase</keyword>
<dbReference type="RefSeq" id="XP_008076529.1">
    <property type="nucleotide sequence ID" value="XM_008078338.1"/>
</dbReference>
<keyword evidence="14" id="KW-1185">Reference proteome</keyword>
<evidence type="ECO:0000256" key="1">
    <source>
        <dbReference type="ARBA" id="ARBA00001947"/>
    </source>
</evidence>
<dbReference type="KEGG" id="glz:GLAREA_05048"/>